<dbReference type="GO" id="GO:0005096">
    <property type="term" value="F:GTPase activator activity"/>
    <property type="evidence" value="ECO:0007669"/>
    <property type="project" value="TreeGrafter"/>
</dbReference>
<dbReference type="InterPro" id="IPR000195">
    <property type="entry name" value="Rab-GAP-TBC_dom"/>
</dbReference>
<feature type="domain" description="Rhodanese" evidence="3">
    <location>
        <begin position="361"/>
        <end position="387"/>
    </location>
</feature>
<evidence type="ECO:0000259" key="2">
    <source>
        <dbReference type="PROSITE" id="PS50086"/>
    </source>
</evidence>
<dbReference type="InterPro" id="IPR001763">
    <property type="entry name" value="Rhodanese-like_dom"/>
</dbReference>
<feature type="domain" description="Rab-GAP TBC" evidence="2">
    <location>
        <begin position="32"/>
        <end position="231"/>
    </location>
</feature>
<protein>
    <recommendedName>
        <fullName evidence="5">TBC1 domain family member 23</fullName>
    </recommendedName>
</protein>
<dbReference type="EMBL" id="HBFP01004007">
    <property type="protein sequence ID" value="CAD8818443.1"/>
    <property type="molecule type" value="Transcribed_RNA"/>
</dbReference>
<gene>
    <name evidence="4" type="ORF">TOLI1172_LOCUS2832</name>
</gene>
<feature type="compositionally biased region" description="Low complexity" evidence="1">
    <location>
        <begin position="450"/>
        <end position="467"/>
    </location>
</feature>
<sequence length="628" mass="70476">MNSDQQQENTSSFYSNGIQNIPLICSQYHSVPLPMNVRILLYESILILPNTIIPDYSTETANEFLSAALNAEQLCNDRDQLYIDSIRTRADIEYFQNENTRAAMIRLLSLFCFREHVNYIQGMNELLAPWMILPGIQENPRRVLLLMRAFAHKFLSFLLVKKNHDAFAGLKLVFEAFTALMHYHDPQLASHFELNHVSVDLFATSWILTAFSRNLSIELTLTLWDRMVLDAESPCGLLFFCLELLMSNRNQLLNVSHVLLPETVNGLCPKTEQEVIVLYNRGCERRSKNTPLSYVNRIDSGLFSGLDLTQMHALFRHPLVAALHCVVCTADDLYRGRHQSQKLDQELIEQHEESREMPIFVLDCRTLDEYNAGHAPKSIHLKLDSMRLKTQNSILSTTTTTTVPTTGTGSRSRAFGAGNAAAGAAASSSSSAGVARTRFSADSEKQPLFKSLSFRSTTTRSSPSPADESSEEMSLESAAEVELKQVLKLIAPLESRAQLCLCGSGDVSDDTEDVAQLGNHLIHRMNVKYVSILQGGFESLSVRSKSIELSSFRENLYKSARIKRRLQRADHLPRAERLQTQVDVVFSGGGFPALGLLFERNPAFSRLRSAFSALPFDSNRDSPNEDKK</sequence>
<reference evidence="4" key="1">
    <citation type="submission" date="2021-01" db="EMBL/GenBank/DDBJ databases">
        <authorList>
            <person name="Corre E."/>
            <person name="Pelletier E."/>
            <person name="Niang G."/>
            <person name="Scheremetjew M."/>
            <person name="Finn R."/>
            <person name="Kale V."/>
            <person name="Holt S."/>
            <person name="Cochrane G."/>
            <person name="Meng A."/>
            <person name="Brown T."/>
            <person name="Cohen L."/>
        </authorList>
    </citation>
    <scope>NUCLEOTIDE SEQUENCE</scope>
    <source>
        <strain evidence="4">CCMP3278</strain>
    </source>
</reference>
<accession>A0A7S1ER00</accession>
<dbReference type="SMART" id="SM00164">
    <property type="entry name" value="TBC"/>
    <property type="match status" value="1"/>
</dbReference>
<dbReference type="Gene3D" id="1.10.8.270">
    <property type="entry name" value="putative rabgap domain of human tbc1 domain family member 14 like domains"/>
    <property type="match status" value="1"/>
</dbReference>
<feature type="compositionally biased region" description="Low complexity" evidence="1">
    <location>
        <begin position="397"/>
        <end position="415"/>
    </location>
</feature>
<dbReference type="AlphaFoldDB" id="A0A7S1ER00"/>
<evidence type="ECO:0000313" key="4">
    <source>
        <dbReference type="EMBL" id="CAD8818443.1"/>
    </source>
</evidence>
<feature type="region of interest" description="Disordered" evidence="1">
    <location>
        <begin position="450"/>
        <end position="475"/>
    </location>
</feature>
<dbReference type="Gene3D" id="3.40.250.10">
    <property type="entry name" value="Rhodanese-like domain"/>
    <property type="match status" value="1"/>
</dbReference>
<organism evidence="4">
    <name type="scientific">Timspurckia oligopyrenoides</name>
    <dbReference type="NCBI Taxonomy" id="708627"/>
    <lineage>
        <taxon>Eukaryota</taxon>
        <taxon>Rhodophyta</taxon>
        <taxon>Bangiophyceae</taxon>
        <taxon>Porphyridiales</taxon>
        <taxon>Porphyridiaceae</taxon>
        <taxon>Timspurckia</taxon>
    </lineage>
</organism>
<feature type="region of interest" description="Disordered" evidence="1">
    <location>
        <begin position="395"/>
        <end position="415"/>
    </location>
</feature>
<dbReference type="PANTHER" id="PTHR22957">
    <property type="entry name" value="TBC1 DOMAIN FAMILY MEMBER GTPASE-ACTIVATING PROTEIN"/>
    <property type="match status" value="1"/>
</dbReference>
<name>A0A7S1ER00_9RHOD</name>
<dbReference type="SUPFAM" id="SSF52821">
    <property type="entry name" value="Rhodanese/Cell cycle control phosphatase"/>
    <property type="match status" value="1"/>
</dbReference>
<dbReference type="PANTHER" id="PTHR22957:SF661">
    <property type="entry name" value="GH16847P"/>
    <property type="match status" value="1"/>
</dbReference>
<dbReference type="InterPro" id="IPR035969">
    <property type="entry name" value="Rab-GAP_TBC_sf"/>
</dbReference>
<dbReference type="InterPro" id="IPR036873">
    <property type="entry name" value="Rhodanese-like_dom_sf"/>
</dbReference>
<dbReference type="SUPFAM" id="SSF47923">
    <property type="entry name" value="Ypt/Rab-GAP domain of gyp1p"/>
    <property type="match status" value="2"/>
</dbReference>
<dbReference type="PROSITE" id="PS50086">
    <property type="entry name" value="TBC_RABGAP"/>
    <property type="match status" value="1"/>
</dbReference>
<evidence type="ECO:0008006" key="5">
    <source>
        <dbReference type="Google" id="ProtNLM"/>
    </source>
</evidence>
<proteinExistence type="predicted"/>
<dbReference type="PROSITE" id="PS50206">
    <property type="entry name" value="RHODANESE_3"/>
    <property type="match status" value="1"/>
</dbReference>
<dbReference type="Gene3D" id="1.10.472.80">
    <property type="entry name" value="Ypt/Rab-GAP domain of gyp1p, domain 3"/>
    <property type="match status" value="1"/>
</dbReference>
<dbReference type="Pfam" id="PF00566">
    <property type="entry name" value="RabGAP-TBC"/>
    <property type="match status" value="1"/>
</dbReference>
<evidence type="ECO:0000256" key="1">
    <source>
        <dbReference type="SAM" id="MobiDB-lite"/>
    </source>
</evidence>
<evidence type="ECO:0000259" key="3">
    <source>
        <dbReference type="PROSITE" id="PS50206"/>
    </source>
</evidence>